<dbReference type="SUPFAM" id="SSF54913">
    <property type="entry name" value="GlnB-like"/>
    <property type="match status" value="1"/>
</dbReference>
<proteinExistence type="predicted"/>
<dbReference type="Gene3D" id="3.30.70.120">
    <property type="match status" value="1"/>
</dbReference>
<sequence>MYALFIVLNEVEYLPDILYKIRQLGIRGATVIDSMGSRAIEEKSRYDIPLIGGFMKSLEGGTQSNKTIFSVIEREEQVELVMEYVERILGGDMQKPNKGIMFVLPVTHMRGGELQRHIESREKKKILDKELKSEYY</sequence>
<dbReference type="EMBL" id="WSLF01000002">
    <property type="protein sequence ID" value="KAE9636304.1"/>
    <property type="molecule type" value="Genomic_DNA"/>
</dbReference>
<dbReference type="RefSeq" id="WP_158739555.1">
    <property type="nucleotide sequence ID" value="NZ_JAFBEP010000005.1"/>
</dbReference>
<evidence type="ECO:0008006" key="3">
    <source>
        <dbReference type="Google" id="ProtNLM"/>
    </source>
</evidence>
<reference evidence="1 2" key="1">
    <citation type="submission" date="2019-12" db="EMBL/GenBank/DDBJ databases">
        <title>Defluviitalea raffinosedens, isolated from a biogas fermenter, genome sequencing and characterization.</title>
        <authorList>
            <person name="Rettenmaier R."/>
            <person name="Schneider M."/>
            <person name="Neuhaus K."/>
            <person name="Liebl W."/>
            <person name="Zverlov V."/>
        </authorList>
    </citation>
    <scope>NUCLEOTIDE SEQUENCE [LARGE SCALE GENOMIC DNA]</scope>
    <source>
        <strain evidence="1 2">249c-K6</strain>
    </source>
</reference>
<dbReference type="InterPro" id="IPR015867">
    <property type="entry name" value="N-reg_PII/ATP_PRibTrfase_C"/>
</dbReference>
<name>A0A7C8HJH2_9FIRM</name>
<dbReference type="OrthoDB" id="9810781at2"/>
<comment type="caution">
    <text evidence="1">The sequence shown here is derived from an EMBL/GenBank/DDBJ whole genome shotgun (WGS) entry which is preliminary data.</text>
</comment>
<protein>
    <recommendedName>
        <fullName evidence="3">P-II family nitrogen regulator</fullName>
    </recommendedName>
</protein>
<organism evidence="1 2">
    <name type="scientific">Defluviitalea raffinosedens</name>
    <dbReference type="NCBI Taxonomy" id="1450156"/>
    <lineage>
        <taxon>Bacteria</taxon>
        <taxon>Bacillati</taxon>
        <taxon>Bacillota</taxon>
        <taxon>Clostridia</taxon>
        <taxon>Lachnospirales</taxon>
        <taxon>Defluviitaleaceae</taxon>
        <taxon>Defluviitalea</taxon>
    </lineage>
</organism>
<dbReference type="Proteomes" id="UP000483018">
    <property type="component" value="Unassembled WGS sequence"/>
</dbReference>
<accession>A0A7C8HJH2</accession>
<gene>
    <name evidence="1" type="ORF">GND95_04075</name>
</gene>
<evidence type="ECO:0000313" key="1">
    <source>
        <dbReference type="EMBL" id="KAE9636304.1"/>
    </source>
</evidence>
<keyword evidence="2" id="KW-1185">Reference proteome</keyword>
<evidence type="ECO:0000313" key="2">
    <source>
        <dbReference type="Proteomes" id="UP000483018"/>
    </source>
</evidence>
<dbReference type="InterPro" id="IPR011322">
    <property type="entry name" value="N-reg_PII-like_a/b"/>
</dbReference>
<dbReference type="AlphaFoldDB" id="A0A7C8HJH2"/>